<organism evidence="2 3">
    <name type="scientific">Aphanomyces astaci</name>
    <name type="common">Crayfish plague agent</name>
    <dbReference type="NCBI Taxonomy" id="112090"/>
    <lineage>
        <taxon>Eukaryota</taxon>
        <taxon>Sar</taxon>
        <taxon>Stramenopiles</taxon>
        <taxon>Oomycota</taxon>
        <taxon>Saprolegniomycetes</taxon>
        <taxon>Saprolegniales</taxon>
        <taxon>Verrucalvaceae</taxon>
        <taxon>Aphanomyces</taxon>
    </lineage>
</organism>
<dbReference type="Proteomes" id="UP000284702">
    <property type="component" value="Unassembled WGS sequence"/>
</dbReference>
<dbReference type="VEuPathDB" id="FungiDB:H257_12747"/>
<protein>
    <recommendedName>
        <fullName evidence="1">Chromo domain-containing protein</fullName>
    </recommendedName>
</protein>
<dbReference type="InterPro" id="IPR023780">
    <property type="entry name" value="Chromo_domain"/>
</dbReference>
<dbReference type="CDD" id="cd00024">
    <property type="entry name" value="CD_CSD"/>
    <property type="match status" value="1"/>
</dbReference>
<dbReference type="Gene3D" id="2.40.50.40">
    <property type="match status" value="1"/>
</dbReference>
<feature type="domain" description="Chromo" evidence="1">
    <location>
        <begin position="85"/>
        <end position="118"/>
    </location>
</feature>
<evidence type="ECO:0000259" key="1">
    <source>
        <dbReference type="PROSITE" id="PS50013"/>
    </source>
</evidence>
<accession>A0A3R7WGF7</accession>
<reference evidence="2" key="1">
    <citation type="submission" date="2018-07" db="EMBL/GenBank/DDBJ databases">
        <title>Annotation of Aphanomyces astaci genome assembly.</title>
        <authorList>
            <person name="Studholme D.J."/>
        </authorList>
    </citation>
    <scope>NUCLEOTIDE SEQUENCE [LARGE SCALE GENOMIC DNA]</scope>
    <source>
        <strain evidence="2">Pc</strain>
    </source>
</reference>
<dbReference type="EMBL" id="MZMZ02003533">
    <property type="protein sequence ID" value="RQM21456.1"/>
    <property type="molecule type" value="Genomic_DNA"/>
</dbReference>
<dbReference type="PROSITE" id="PS50013">
    <property type="entry name" value="CHROMO_2"/>
    <property type="match status" value="1"/>
</dbReference>
<keyword evidence="3" id="KW-1185">Reference proteome</keyword>
<gene>
    <name evidence="2" type="ORF">B5M09_009761</name>
</gene>
<evidence type="ECO:0000313" key="2">
    <source>
        <dbReference type="EMBL" id="RQM21456.1"/>
    </source>
</evidence>
<dbReference type="AlphaFoldDB" id="A0A3R7WGF7"/>
<dbReference type="InterPro" id="IPR000953">
    <property type="entry name" value="Chromo/chromo_shadow_dom"/>
</dbReference>
<name>A0A3R7WGF7_APHAT</name>
<dbReference type="InterPro" id="IPR016197">
    <property type="entry name" value="Chromo-like_dom_sf"/>
</dbReference>
<evidence type="ECO:0000313" key="3">
    <source>
        <dbReference type="Proteomes" id="UP000284702"/>
    </source>
</evidence>
<dbReference type="SUPFAM" id="SSF54160">
    <property type="entry name" value="Chromo domain-like"/>
    <property type="match status" value="1"/>
</dbReference>
<proteinExistence type="predicted"/>
<comment type="caution">
    <text evidence="2">The sequence shown here is derived from an EMBL/GenBank/DDBJ whole genome shotgun (WGS) entry which is preliminary data.</text>
</comment>
<sequence length="118" mass="13823">MNATNSLKRDRARKTHNKKRGMQMAQFVVGDYVLYQDVSWLYDVKNLITGDEREAHASRLKFYADKSLHVSEDFKKHVTHNSEGYEVEAIVDTRYMAAKKADEVLIKWRGLKDVENSW</sequence>
<dbReference type="Pfam" id="PF00385">
    <property type="entry name" value="Chromo"/>
    <property type="match status" value="1"/>
</dbReference>